<name>A0A381YA25_9ZZZZ</name>
<dbReference type="AlphaFoldDB" id="A0A381YA25"/>
<dbReference type="PROSITE" id="PS51819">
    <property type="entry name" value="VOC"/>
    <property type="match status" value="1"/>
</dbReference>
<evidence type="ECO:0000313" key="2">
    <source>
        <dbReference type="EMBL" id="SVA73854.1"/>
    </source>
</evidence>
<gene>
    <name evidence="2" type="ORF">METZ01_LOCUS126708</name>
</gene>
<dbReference type="EMBL" id="UINC01017732">
    <property type="protein sequence ID" value="SVA73854.1"/>
    <property type="molecule type" value="Genomic_DNA"/>
</dbReference>
<organism evidence="2">
    <name type="scientific">marine metagenome</name>
    <dbReference type="NCBI Taxonomy" id="408172"/>
    <lineage>
        <taxon>unclassified sequences</taxon>
        <taxon>metagenomes</taxon>
        <taxon>ecological metagenomes</taxon>
    </lineage>
</organism>
<dbReference type="Pfam" id="PF00903">
    <property type="entry name" value="Glyoxalase"/>
    <property type="match status" value="1"/>
</dbReference>
<dbReference type="InterPro" id="IPR004360">
    <property type="entry name" value="Glyas_Fos-R_dOase_dom"/>
</dbReference>
<dbReference type="SUPFAM" id="SSF54593">
    <property type="entry name" value="Glyoxalase/Bleomycin resistance protein/Dihydroxybiphenyl dioxygenase"/>
    <property type="match status" value="1"/>
</dbReference>
<protein>
    <recommendedName>
        <fullName evidence="1">VOC domain-containing protein</fullName>
    </recommendedName>
</protein>
<reference evidence="2" key="1">
    <citation type="submission" date="2018-05" db="EMBL/GenBank/DDBJ databases">
        <authorList>
            <person name="Lanie J.A."/>
            <person name="Ng W.-L."/>
            <person name="Kazmierczak K.M."/>
            <person name="Andrzejewski T.M."/>
            <person name="Davidsen T.M."/>
            <person name="Wayne K.J."/>
            <person name="Tettelin H."/>
            <person name="Glass J.I."/>
            <person name="Rusch D."/>
            <person name="Podicherti R."/>
            <person name="Tsui H.-C.T."/>
            <person name="Winkler M.E."/>
        </authorList>
    </citation>
    <scope>NUCLEOTIDE SEQUENCE</scope>
</reference>
<dbReference type="InterPro" id="IPR029068">
    <property type="entry name" value="Glyas_Bleomycin-R_OHBP_Dase"/>
</dbReference>
<sequence>MNGIKVRDVAYPILQVPDLDIQETFLIDFGMKRVSLENDILYMRGSGNQNYISVTQKGEKSFIGLAFYAQSENDLKKISGTGPFSEVQEIQAPGGGIKVSARDPDDILVEIVFGIAEREPDHEALLPKPSNLGGVGKENYQRINETKRVGKPRSSTIKKLGHIGINVLDPNKSFDWYNEYLGFIASDVIEIAPNTVGAFFTRCDLGDALTDHHSLLIQSNISSEMKSGLNHASYEVTDIDDVFLGHEILKEKGYRHEWGIGRHYLGSQVFDYWRSPYNHVYEHMTDSDVFDNTVKTGITNIAEATGMQWGPDITQTFGNEEGV</sequence>
<dbReference type="InterPro" id="IPR037523">
    <property type="entry name" value="VOC_core"/>
</dbReference>
<accession>A0A381YA25</accession>
<proteinExistence type="predicted"/>
<dbReference type="Gene3D" id="3.10.180.10">
    <property type="entry name" value="2,3-Dihydroxybiphenyl 1,2-Dioxygenase, domain 1"/>
    <property type="match status" value="2"/>
</dbReference>
<feature type="domain" description="VOC" evidence="1">
    <location>
        <begin position="159"/>
        <end position="286"/>
    </location>
</feature>
<evidence type="ECO:0000259" key="1">
    <source>
        <dbReference type="PROSITE" id="PS51819"/>
    </source>
</evidence>